<organism evidence="1 2">
    <name type="scientific">Ensete ventricosum</name>
    <name type="common">Abyssinian banana</name>
    <name type="synonym">Musa ensete</name>
    <dbReference type="NCBI Taxonomy" id="4639"/>
    <lineage>
        <taxon>Eukaryota</taxon>
        <taxon>Viridiplantae</taxon>
        <taxon>Streptophyta</taxon>
        <taxon>Embryophyta</taxon>
        <taxon>Tracheophyta</taxon>
        <taxon>Spermatophyta</taxon>
        <taxon>Magnoliopsida</taxon>
        <taxon>Liliopsida</taxon>
        <taxon>Zingiberales</taxon>
        <taxon>Musaceae</taxon>
        <taxon>Ensete</taxon>
    </lineage>
</organism>
<reference evidence="1 2" key="1">
    <citation type="journal article" date="2014" name="Agronomy (Basel)">
        <title>A Draft Genome Sequence for Ensete ventricosum, the Drought-Tolerant Tree Against Hunger.</title>
        <authorList>
            <person name="Harrison J."/>
            <person name="Moore K.A."/>
            <person name="Paszkiewicz K."/>
            <person name="Jones T."/>
            <person name="Grant M."/>
            <person name="Ambacheew D."/>
            <person name="Muzemil S."/>
            <person name="Studholme D.J."/>
        </authorList>
    </citation>
    <scope>NUCLEOTIDE SEQUENCE [LARGE SCALE GENOMIC DNA]</scope>
</reference>
<protein>
    <submittedName>
        <fullName evidence="1">Uncharacterized protein</fullName>
    </submittedName>
</protein>
<dbReference type="EMBL" id="AMZH03003192">
    <property type="protein sequence ID" value="RRT73099.1"/>
    <property type="molecule type" value="Genomic_DNA"/>
</dbReference>
<gene>
    <name evidence="1" type="ORF">B296_00024036</name>
</gene>
<accession>A0A427AA61</accession>
<dbReference type="Proteomes" id="UP000287651">
    <property type="component" value="Unassembled WGS sequence"/>
</dbReference>
<sequence>MDYSRSSRSKEMRIWYLDLGSSATDLLYSIRHDSQSIRVQEQVHSMAEEIHSRIGGSTTIDNESTASPLLFPVFVRDGRGQMGVAPRASRCGAIATAEREEERDGFI</sequence>
<proteinExistence type="predicted"/>
<comment type="caution">
    <text evidence="1">The sequence shown here is derived from an EMBL/GenBank/DDBJ whole genome shotgun (WGS) entry which is preliminary data.</text>
</comment>
<dbReference type="AlphaFoldDB" id="A0A427AA61"/>
<evidence type="ECO:0000313" key="1">
    <source>
        <dbReference type="EMBL" id="RRT73099.1"/>
    </source>
</evidence>
<evidence type="ECO:0000313" key="2">
    <source>
        <dbReference type="Proteomes" id="UP000287651"/>
    </source>
</evidence>
<name>A0A427AA61_ENSVE</name>